<proteinExistence type="predicted"/>
<dbReference type="EMBL" id="CP053069">
    <property type="protein sequence ID" value="QJR09424.1"/>
    <property type="molecule type" value="Genomic_DNA"/>
</dbReference>
<dbReference type="Gene3D" id="3.40.30.10">
    <property type="entry name" value="Glutaredoxin"/>
    <property type="match status" value="1"/>
</dbReference>
<dbReference type="Gene3D" id="1.10.472.60">
    <property type="entry name" value="putative protein disulfide isomerase domain"/>
    <property type="match status" value="1"/>
</dbReference>
<gene>
    <name evidence="2" type="ORF">DSM104443_00468</name>
</gene>
<dbReference type="RefSeq" id="WP_171089117.1">
    <property type="nucleotide sequence ID" value="NZ_CP053069.1"/>
</dbReference>
<dbReference type="GO" id="GO:0016491">
    <property type="term" value="F:oxidoreductase activity"/>
    <property type="evidence" value="ECO:0007669"/>
    <property type="project" value="InterPro"/>
</dbReference>
<sequence length="212" mass="23431">MQLLYIADPLCSWCYGFGPELEKLLVAHPEAKLELVMGGLRPFNTDPMSDAFRDMLREHWKHVAEASGLAFSEAVFDTPGFIYDTEPPCRAVVTGRTIDASRSLALMKAIQGAFYREGQDVTKPEVLADLAAGVGYDRAEFLAALESDDMRNETRLDFTTAQSLGVTGFPTVGVAYDKQLYLVTSGFVTVDVLEERLVEIARLARERAVEKA</sequence>
<dbReference type="InterPro" id="IPR036249">
    <property type="entry name" value="Thioredoxin-like_sf"/>
</dbReference>
<dbReference type="InterPro" id="IPR001853">
    <property type="entry name" value="DSBA-like_thioredoxin_dom"/>
</dbReference>
<feature type="domain" description="DSBA-like thioredoxin" evidence="1">
    <location>
        <begin position="8"/>
        <end position="197"/>
    </location>
</feature>
<evidence type="ECO:0000313" key="2">
    <source>
        <dbReference type="EMBL" id="QJR09424.1"/>
    </source>
</evidence>
<dbReference type="KEGG" id="uru:DSM104443_00468"/>
<evidence type="ECO:0000259" key="1">
    <source>
        <dbReference type="Pfam" id="PF01323"/>
    </source>
</evidence>
<dbReference type="AlphaFoldDB" id="A0A6M4GSI2"/>
<reference evidence="2 3" key="1">
    <citation type="submission" date="2020-04" db="EMBL/GenBank/DDBJ databases">
        <title>Usitatibacter rugosus gen. nov., sp. nov. and Usitatibacter palustris sp. nov., novel members of Usitatibacteraceae fam. nov. within the order Nitrosomonadales isolated from soil.</title>
        <authorList>
            <person name="Huber K.J."/>
            <person name="Neumann-Schaal M."/>
            <person name="Geppert A."/>
            <person name="Luckner M."/>
            <person name="Wanner G."/>
            <person name="Overmann J."/>
        </authorList>
    </citation>
    <scope>NUCLEOTIDE SEQUENCE [LARGE SCALE GENOMIC DNA]</scope>
    <source>
        <strain evidence="2 3">0125_3</strain>
    </source>
</reference>
<keyword evidence="3" id="KW-1185">Reference proteome</keyword>
<organism evidence="2 3">
    <name type="scientific">Usitatibacter rugosus</name>
    <dbReference type="NCBI Taxonomy" id="2732067"/>
    <lineage>
        <taxon>Bacteria</taxon>
        <taxon>Pseudomonadati</taxon>
        <taxon>Pseudomonadota</taxon>
        <taxon>Betaproteobacteria</taxon>
        <taxon>Nitrosomonadales</taxon>
        <taxon>Usitatibacteraceae</taxon>
        <taxon>Usitatibacter</taxon>
    </lineage>
</organism>
<dbReference type="Proteomes" id="UP000501534">
    <property type="component" value="Chromosome"/>
</dbReference>
<protein>
    <recommendedName>
        <fullName evidence="1">DSBA-like thioredoxin domain-containing protein</fullName>
    </recommendedName>
</protein>
<accession>A0A6M4GSI2</accession>
<dbReference type="PANTHER" id="PTHR13887">
    <property type="entry name" value="GLUTATHIONE S-TRANSFERASE KAPPA"/>
    <property type="match status" value="1"/>
</dbReference>
<dbReference type="SUPFAM" id="SSF52833">
    <property type="entry name" value="Thioredoxin-like"/>
    <property type="match status" value="1"/>
</dbReference>
<evidence type="ECO:0000313" key="3">
    <source>
        <dbReference type="Proteomes" id="UP000501534"/>
    </source>
</evidence>
<dbReference type="PANTHER" id="PTHR13887:SF54">
    <property type="entry name" value="DSBA FAMILY PROTEIN"/>
    <property type="match status" value="1"/>
</dbReference>
<dbReference type="Pfam" id="PF01323">
    <property type="entry name" value="DSBA"/>
    <property type="match status" value="1"/>
</dbReference>
<name>A0A6M4GSI2_9PROT</name>
<dbReference type="CDD" id="cd03025">
    <property type="entry name" value="DsbA_FrnE_like"/>
    <property type="match status" value="1"/>
</dbReference>